<dbReference type="InterPro" id="IPR002227">
    <property type="entry name" value="Tyrosinase_Cu-bd"/>
</dbReference>
<dbReference type="PROSITE" id="PS00497">
    <property type="entry name" value="TYROSINASE_1"/>
    <property type="match status" value="1"/>
</dbReference>
<keyword evidence="6" id="KW-1185">Reference proteome</keyword>
<evidence type="ECO:0000259" key="4">
    <source>
        <dbReference type="PROSITE" id="PS00497"/>
    </source>
</evidence>
<keyword evidence="1" id="KW-0479">Metal-binding</keyword>
<name>A0A0D3JE56_EMIH1</name>
<feature type="region of interest" description="Disordered" evidence="3">
    <location>
        <begin position="1"/>
        <end position="40"/>
    </location>
</feature>
<dbReference type="PaxDb" id="2903-EOD21791"/>
<evidence type="ECO:0000313" key="5">
    <source>
        <dbReference type="EnsemblProtists" id="EOD21791"/>
    </source>
</evidence>
<keyword evidence="2" id="KW-0186">Copper</keyword>
<dbReference type="InterPro" id="IPR008922">
    <property type="entry name" value="Di-copper_centre_dom_sf"/>
</dbReference>
<proteinExistence type="predicted"/>
<dbReference type="PANTHER" id="PTHR11474">
    <property type="entry name" value="TYROSINASE FAMILY MEMBER"/>
    <property type="match status" value="1"/>
</dbReference>
<evidence type="ECO:0000256" key="2">
    <source>
        <dbReference type="ARBA" id="ARBA00023008"/>
    </source>
</evidence>
<dbReference type="GO" id="GO:0046872">
    <property type="term" value="F:metal ion binding"/>
    <property type="evidence" value="ECO:0007669"/>
    <property type="project" value="UniProtKB-KW"/>
</dbReference>
<dbReference type="InterPro" id="IPR050316">
    <property type="entry name" value="Tyrosinase/Hemocyanin"/>
</dbReference>
<dbReference type="RefSeq" id="XP_005774220.1">
    <property type="nucleotide sequence ID" value="XM_005774163.1"/>
</dbReference>
<dbReference type="STRING" id="2903.R1DG64"/>
<dbReference type="Gene3D" id="1.10.1280.10">
    <property type="entry name" value="Di-copper center containing domain from catechol oxidase"/>
    <property type="match status" value="1"/>
</dbReference>
<dbReference type="HOGENOM" id="CLU_781746_0_0_1"/>
<dbReference type="Proteomes" id="UP000013827">
    <property type="component" value="Unassembled WGS sequence"/>
</dbReference>
<dbReference type="KEGG" id="ehx:EMIHUDRAFT_441312"/>
<evidence type="ECO:0000313" key="6">
    <source>
        <dbReference type="Proteomes" id="UP000013827"/>
    </source>
</evidence>
<reference evidence="6" key="1">
    <citation type="journal article" date="2013" name="Nature">
        <title>Pan genome of the phytoplankton Emiliania underpins its global distribution.</title>
        <authorList>
            <person name="Read B.A."/>
            <person name="Kegel J."/>
            <person name="Klute M.J."/>
            <person name="Kuo A."/>
            <person name="Lefebvre S.C."/>
            <person name="Maumus F."/>
            <person name="Mayer C."/>
            <person name="Miller J."/>
            <person name="Monier A."/>
            <person name="Salamov A."/>
            <person name="Young J."/>
            <person name="Aguilar M."/>
            <person name="Claverie J.M."/>
            <person name="Frickenhaus S."/>
            <person name="Gonzalez K."/>
            <person name="Herman E.K."/>
            <person name="Lin Y.C."/>
            <person name="Napier J."/>
            <person name="Ogata H."/>
            <person name="Sarno A.F."/>
            <person name="Shmutz J."/>
            <person name="Schroeder D."/>
            <person name="de Vargas C."/>
            <person name="Verret F."/>
            <person name="von Dassow P."/>
            <person name="Valentin K."/>
            <person name="Van de Peer Y."/>
            <person name="Wheeler G."/>
            <person name="Dacks J.B."/>
            <person name="Delwiche C.F."/>
            <person name="Dyhrman S.T."/>
            <person name="Glockner G."/>
            <person name="John U."/>
            <person name="Richards T."/>
            <person name="Worden A.Z."/>
            <person name="Zhang X."/>
            <person name="Grigoriev I.V."/>
            <person name="Allen A.E."/>
            <person name="Bidle K."/>
            <person name="Borodovsky M."/>
            <person name="Bowler C."/>
            <person name="Brownlee C."/>
            <person name="Cock J.M."/>
            <person name="Elias M."/>
            <person name="Gladyshev V.N."/>
            <person name="Groth M."/>
            <person name="Guda C."/>
            <person name="Hadaegh A."/>
            <person name="Iglesias-Rodriguez M.D."/>
            <person name="Jenkins J."/>
            <person name="Jones B.M."/>
            <person name="Lawson T."/>
            <person name="Leese F."/>
            <person name="Lindquist E."/>
            <person name="Lobanov A."/>
            <person name="Lomsadze A."/>
            <person name="Malik S.B."/>
            <person name="Marsh M.E."/>
            <person name="Mackinder L."/>
            <person name="Mock T."/>
            <person name="Mueller-Roeber B."/>
            <person name="Pagarete A."/>
            <person name="Parker M."/>
            <person name="Probert I."/>
            <person name="Quesneville H."/>
            <person name="Raines C."/>
            <person name="Rensing S.A."/>
            <person name="Riano-Pachon D.M."/>
            <person name="Richier S."/>
            <person name="Rokitta S."/>
            <person name="Shiraiwa Y."/>
            <person name="Soanes D.M."/>
            <person name="van der Giezen M."/>
            <person name="Wahlund T.M."/>
            <person name="Williams B."/>
            <person name="Wilson W."/>
            <person name="Wolfe G."/>
            <person name="Wurch L.L."/>
        </authorList>
    </citation>
    <scope>NUCLEOTIDE SEQUENCE</scope>
</reference>
<dbReference type="EnsemblProtists" id="EOD21791">
    <property type="protein sequence ID" value="EOD21791"/>
    <property type="gene ID" value="EMIHUDRAFT_435727"/>
</dbReference>
<protein>
    <recommendedName>
        <fullName evidence="4">Tyrosinase copper-binding domain-containing protein</fullName>
    </recommendedName>
</protein>
<dbReference type="GO" id="GO:0016491">
    <property type="term" value="F:oxidoreductase activity"/>
    <property type="evidence" value="ECO:0007669"/>
    <property type="project" value="InterPro"/>
</dbReference>
<organism evidence="5 6">
    <name type="scientific">Emiliania huxleyi (strain CCMP1516)</name>
    <dbReference type="NCBI Taxonomy" id="280463"/>
    <lineage>
        <taxon>Eukaryota</taxon>
        <taxon>Haptista</taxon>
        <taxon>Haptophyta</taxon>
        <taxon>Prymnesiophyceae</taxon>
        <taxon>Isochrysidales</taxon>
        <taxon>Noelaerhabdaceae</taxon>
        <taxon>Emiliania</taxon>
    </lineage>
</organism>
<dbReference type="PANTHER" id="PTHR11474:SF76">
    <property type="entry name" value="SHKT DOMAIN-CONTAINING PROTEIN"/>
    <property type="match status" value="1"/>
</dbReference>
<dbReference type="Pfam" id="PF00264">
    <property type="entry name" value="Tyrosinase"/>
    <property type="match status" value="1"/>
</dbReference>
<feature type="domain" description="Tyrosinase copper-binding" evidence="4">
    <location>
        <begin position="114"/>
        <end position="131"/>
    </location>
</feature>
<evidence type="ECO:0000256" key="1">
    <source>
        <dbReference type="ARBA" id="ARBA00022723"/>
    </source>
</evidence>
<dbReference type="RefSeq" id="XP_005786917.1">
    <property type="nucleotide sequence ID" value="XM_005786860.1"/>
</dbReference>
<dbReference type="PRINTS" id="PR00092">
    <property type="entry name" value="TYROSINASE"/>
</dbReference>
<dbReference type="GeneID" id="17279758"/>
<evidence type="ECO:0000256" key="3">
    <source>
        <dbReference type="SAM" id="MobiDB-lite"/>
    </source>
</evidence>
<dbReference type="SUPFAM" id="SSF48056">
    <property type="entry name" value="Di-copper centre-containing domain"/>
    <property type="match status" value="1"/>
</dbReference>
<dbReference type="EnsemblProtists" id="EOD34488">
    <property type="protein sequence ID" value="EOD34488"/>
    <property type="gene ID" value="EMIHUDRAFT_441312"/>
</dbReference>
<dbReference type="KEGG" id="ehx:EMIHUDRAFT_435727"/>
<dbReference type="AlphaFoldDB" id="A0A0D3JE56"/>
<dbReference type="GeneID" id="17267298"/>
<reference evidence="5" key="2">
    <citation type="submission" date="2024-10" db="UniProtKB">
        <authorList>
            <consortium name="EnsemblProtists"/>
        </authorList>
    </citation>
    <scope>IDENTIFICATION</scope>
</reference>
<sequence>MGNACSLGSGAPMDDTKPLPSTDPAVEDPDDDGAAVRPWYQRPLPLTPVTRKSAHELTAAEEDRILAAWLRMMRNEDGPGTSRYFRLALIHGGSSWPSTHLAAMQNPVPSYCTHGVECFPNWHRIYMLEFEQTLRRADLENGGDGNIGLPYWDWTRQPEGGPFLPSLAQRLMATNEYDGVPSEGGLFHATFLPLDQQGNQLAPREEDGTLFYKTNPWNSRVDAELRTYCLEWFGVGESLQAYLEMSDPRRAALALDAAPHGSVHVAVGSLGRRERGTEMVGQVPTAGFHPLFWLHHCNVDRAYESFLQTPAGRGAEAAFYANRFLDGREAGFPDGQWGRCEPSAVSACTPRHLAG</sequence>
<accession>A0A0D3JE56</accession>